<dbReference type="Pfam" id="PF04230">
    <property type="entry name" value="PS_pyruv_trans"/>
    <property type="match status" value="1"/>
</dbReference>
<dbReference type="GO" id="GO:0016740">
    <property type="term" value="F:transferase activity"/>
    <property type="evidence" value="ECO:0007669"/>
    <property type="project" value="UniProtKB-KW"/>
</dbReference>
<accession>A0A9D3AZB5</accession>
<keyword evidence="3" id="KW-1185">Reference proteome</keyword>
<dbReference type="AlphaFoldDB" id="A0A9D3AZB5"/>
<comment type="caution">
    <text evidence="2">The sequence shown here is derived from an EMBL/GenBank/DDBJ whole genome shotgun (WGS) entry which is preliminary data.</text>
</comment>
<dbReference type="EMBL" id="LSRS01000001">
    <property type="protein sequence ID" value="KAF1086366.1"/>
    <property type="molecule type" value="Genomic_DNA"/>
</dbReference>
<evidence type="ECO:0000259" key="1">
    <source>
        <dbReference type="Pfam" id="PF04230"/>
    </source>
</evidence>
<keyword evidence="2" id="KW-0808">Transferase</keyword>
<dbReference type="InterPro" id="IPR007345">
    <property type="entry name" value="Polysacch_pyruvyl_Trfase"/>
</dbReference>
<dbReference type="Proteomes" id="UP000798488">
    <property type="component" value="Unassembled WGS sequence"/>
</dbReference>
<sequence>MKIKTVTFHGAHNYGAVLQAYALQKTLLSLGYENEIIDHRVDKVSMFSKIKMEFKRENIARIYKNLLTLLRYKDKKTMFNKFEKFINEDLVLTKPYDSFEELKTYPPKADVYLAGSDQIWNISNRIRDVFFLKFGESHIKRMSYAASMGIYDLDMEKKMLFGELIKNFDRVSVREAEASEFIKSNYCIESEVHVDPVFLLTKEEWEEIAIEYDTDRKYILCYPLLYSKLLNDSLMKLKQITGYDVIVITTNSREKVYGDIYIRNAGPRDFLGLIKNAEFVLTTSFHGTAFSILFQKRFFSFSVLNSTRITNILGLLGLNNRLIINPDDISIEVVNYTAVNKKLALERQRSLDYLKRIQEK</sequence>
<reference evidence="2" key="1">
    <citation type="submission" date="2016-02" db="EMBL/GenBank/DDBJ databases">
        <title>Draft Genome Sequence of Sporotomaculum syntrophicum Strain FB, a Syntrophic Benzoate Degrader.</title>
        <authorList>
            <person name="Nobu M.K."/>
            <person name="Narihiro T."/>
            <person name="Qiu Y.-L."/>
            <person name="Ohashi A."/>
            <person name="Liu W.-T."/>
            <person name="Yuji S."/>
        </authorList>
    </citation>
    <scope>NUCLEOTIDE SEQUENCE</scope>
    <source>
        <strain evidence="2">FB</strain>
    </source>
</reference>
<gene>
    <name evidence="2" type="ORF">SPSYN_00084</name>
</gene>
<proteinExistence type="predicted"/>
<protein>
    <submittedName>
        <fullName evidence="2">Polysaccharide pyruvyl transferase</fullName>
    </submittedName>
</protein>
<organism evidence="2 3">
    <name type="scientific">Sporotomaculum syntrophicum</name>
    <dbReference type="NCBI Taxonomy" id="182264"/>
    <lineage>
        <taxon>Bacteria</taxon>
        <taxon>Bacillati</taxon>
        <taxon>Bacillota</taxon>
        <taxon>Clostridia</taxon>
        <taxon>Eubacteriales</taxon>
        <taxon>Desulfallaceae</taxon>
        <taxon>Sporotomaculum</taxon>
    </lineage>
</organism>
<evidence type="ECO:0000313" key="3">
    <source>
        <dbReference type="Proteomes" id="UP000798488"/>
    </source>
</evidence>
<dbReference type="RefSeq" id="WP_161820533.1">
    <property type="nucleotide sequence ID" value="NZ_LSRS01000001.1"/>
</dbReference>
<dbReference type="OrthoDB" id="9799278at2"/>
<feature type="domain" description="Polysaccharide pyruvyl transferase" evidence="1">
    <location>
        <begin position="13"/>
        <end position="303"/>
    </location>
</feature>
<name>A0A9D3AZB5_9FIRM</name>
<evidence type="ECO:0000313" key="2">
    <source>
        <dbReference type="EMBL" id="KAF1086366.1"/>
    </source>
</evidence>